<sequence>MASLLLLQVTASDAMTRYREKTVAGPRCAVARDPGEVMVCGRRDADRYRVPLVEKDPADPKNEGVPMERERMLARTSNCEEKSLFLVGCGKVGVTVGTRGFYLAGERPLAP</sequence>
<organism evidence="1">
    <name type="scientific">hydrothermal vent metagenome</name>
    <dbReference type="NCBI Taxonomy" id="652676"/>
    <lineage>
        <taxon>unclassified sequences</taxon>
        <taxon>metagenomes</taxon>
        <taxon>ecological metagenomes</taxon>
    </lineage>
</organism>
<evidence type="ECO:0000313" key="1">
    <source>
        <dbReference type="EMBL" id="CUS44224.1"/>
    </source>
</evidence>
<proteinExistence type="predicted"/>
<dbReference type="AlphaFoldDB" id="A0A160TKM5"/>
<gene>
    <name evidence="1" type="ORF">MGWOODY_Smn1681</name>
</gene>
<name>A0A160TKM5_9ZZZZ</name>
<reference evidence="1" key="1">
    <citation type="submission" date="2015-10" db="EMBL/GenBank/DDBJ databases">
        <authorList>
            <person name="Gilbert D.G."/>
        </authorList>
    </citation>
    <scope>NUCLEOTIDE SEQUENCE</scope>
</reference>
<dbReference type="EMBL" id="CZQE01000119">
    <property type="protein sequence ID" value="CUS44224.1"/>
    <property type="molecule type" value="Genomic_DNA"/>
</dbReference>
<accession>A0A160TKM5</accession>
<protein>
    <submittedName>
        <fullName evidence="1">Uncharacterized protein</fullName>
    </submittedName>
</protein>